<organism evidence="1">
    <name type="scientific">uncultured Thiotrichaceae bacterium</name>
    <dbReference type="NCBI Taxonomy" id="298394"/>
    <lineage>
        <taxon>Bacteria</taxon>
        <taxon>Pseudomonadati</taxon>
        <taxon>Pseudomonadota</taxon>
        <taxon>Gammaproteobacteria</taxon>
        <taxon>Thiotrichales</taxon>
        <taxon>Thiotrichaceae</taxon>
        <taxon>environmental samples</taxon>
    </lineage>
</organism>
<dbReference type="Pfam" id="PF04365">
    <property type="entry name" value="BrnT_toxin"/>
    <property type="match status" value="1"/>
</dbReference>
<sequence>MIFTWDEDKNLSNIHKHNIDVDTASLVFYDPDALFTQDRIENGEERWQTIGIMVVLIAHTLNYDDSDNEVIRIMSARKADKKERRNYESETYK</sequence>
<dbReference type="InterPro" id="IPR038573">
    <property type="entry name" value="BrnT_sf"/>
</dbReference>
<proteinExistence type="predicted"/>
<name>A0A6S6S2V1_9GAMM</name>
<dbReference type="InterPro" id="IPR007460">
    <property type="entry name" value="BrnT_toxin"/>
</dbReference>
<gene>
    <name evidence="1" type="ORF">HELGO_WM10616</name>
</gene>
<dbReference type="EMBL" id="CACVAY010000010">
    <property type="protein sequence ID" value="CAA6801983.1"/>
    <property type="molecule type" value="Genomic_DNA"/>
</dbReference>
<reference evidence="1" key="1">
    <citation type="submission" date="2020-01" db="EMBL/GenBank/DDBJ databases">
        <authorList>
            <person name="Meier V. D."/>
            <person name="Meier V D."/>
        </authorList>
    </citation>
    <scope>NUCLEOTIDE SEQUENCE</scope>
    <source>
        <strain evidence="1">HLG_WM_MAG_07</strain>
    </source>
</reference>
<accession>A0A6S6S2V1</accession>
<dbReference type="Gene3D" id="3.10.450.530">
    <property type="entry name" value="Ribonuclease toxin, BrnT, of type II toxin-antitoxin system"/>
    <property type="match status" value="1"/>
</dbReference>
<evidence type="ECO:0000313" key="1">
    <source>
        <dbReference type="EMBL" id="CAA6801983.1"/>
    </source>
</evidence>
<protein>
    <recommendedName>
        <fullName evidence="2">BrnT family toxin</fullName>
    </recommendedName>
</protein>
<evidence type="ECO:0008006" key="2">
    <source>
        <dbReference type="Google" id="ProtNLM"/>
    </source>
</evidence>
<dbReference type="AlphaFoldDB" id="A0A6S6S2V1"/>